<evidence type="ECO:0000256" key="6">
    <source>
        <dbReference type="ARBA" id="ARBA00023015"/>
    </source>
</evidence>
<keyword evidence="7" id="KW-0238">DNA-binding</keyword>
<dbReference type="RefSeq" id="XP_012924137.1">
    <property type="nucleotide sequence ID" value="XM_013068683.2"/>
</dbReference>
<dbReference type="Proteomes" id="UP000694906">
    <property type="component" value="Unplaced"/>
</dbReference>
<keyword evidence="8" id="KW-0804">Transcription</keyword>
<dbReference type="GO" id="GO:0000981">
    <property type="term" value="F:DNA-binding transcription factor activity, RNA polymerase II-specific"/>
    <property type="evidence" value="ECO:0007669"/>
    <property type="project" value="TreeGrafter"/>
</dbReference>
<feature type="domain" description="C2H2-type" evidence="11">
    <location>
        <begin position="294"/>
        <end position="321"/>
    </location>
</feature>
<proteinExistence type="predicted"/>
<name>A0AAX6QRY3_HETGA</name>
<keyword evidence="5" id="KW-0862">Zinc</keyword>
<dbReference type="PROSITE" id="PS50805">
    <property type="entry name" value="KRAB"/>
    <property type="match status" value="1"/>
</dbReference>
<dbReference type="FunFam" id="3.30.160.60:FF:000184">
    <property type="entry name" value="Zinc finger protein 333"/>
    <property type="match status" value="4"/>
</dbReference>
<evidence type="ECO:0000256" key="2">
    <source>
        <dbReference type="ARBA" id="ARBA00022723"/>
    </source>
</evidence>
<keyword evidence="6" id="KW-0805">Transcription regulation</keyword>
<evidence type="ECO:0000259" key="12">
    <source>
        <dbReference type="PROSITE" id="PS50805"/>
    </source>
</evidence>
<feature type="domain" description="C2H2-type" evidence="11">
    <location>
        <begin position="434"/>
        <end position="461"/>
    </location>
</feature>
<evidence type="ECO:0000313" key="13">
    <source>
        <dbReference type="Proteomes" id="UP000694906"/>
    </source>
</evidence>
<dbReference type="SMART" id="SM00349">
    <property type="entry name" value="KRAB"/>
    <property type="match status" value="1"/>
</dbReference>
<keyword evidence="4 10" id="KW-0863">Zinc-finger</keyword>
<dbReference type="PANTHER" id="PTHR24381">
    <property type="entry name" value="ZINC FINGER PROTEIN"/>
    <property type="match status" value="1"/>
</dbReference>
<gene>
    <name evidence="14" type="primary">LOC101726653</name>
</gene>
<keyword evidence="2" id="KW-0479">Metal-binding</keyword>
<feature type="domain" description="C2H2-type" evidence="11">
    <location>
        <begin position="350"/>
        <end position="377"/>
    </location>
</feature>
<evidence type="ECO:0000256" key="4">
    <source>
        <dbReference type="ARBA" id="ARBA00022771"/>
    </source>
</evidence>
<dbReference type="PROSITE" id="PS50157">
    <property type="entry name" value="ZINC_FINGER_C2H2_2"/>
    <property type="match status" value="7"/>
</dbReference>
<dbReference type="Gene3D" id="6.10.140.140">
    <property type="match status" value="1"/>
</dbReference>
<dbReference type="KEGG" id="hgl:101726653"/>
<dbReference type="Pfam" id="PF01352">
    <property type="entry name" value="KRAB"/>
    <property type="match status" value="1"/>
</dbReference>
<dbReference type="GO" id="GO:0000977">
    <property type="term" value="F:RNA polymerase II transcription regulatory region sequence-specific DNA binding"/>
    <property type="evidence" value="ECO:0007669"/>
    <property type="project" value="TreeGrafter"/>
</dbReference>
<evidence type="ECO:0000259" key="11">
    <source>
        <dbReference type="PROSITE" id="PS50157"/>
    </source>
</evidence>
<feature type="domain" description="C2H2-type" evidence="11">
    <location>
        <begin position="322"/>
        <end position="349"/>
    </location>
</feature>
<protein>
    <submittedName>
        <fullName evidence="14">Zinc finger protein 709-like isoform X1</fullName>
    </submittedName>
</protein>
<dbReference type="Gene3D" id="3.30.160.60">
    <property type="entry name" value="Classic Zinc Finger"/>
    <property type="match status" value="7"/>
</dbReference>
<dbReference type="SMART" id="SM00355">
    <property type="entry name" value="ZnF_C2H2"/>
    <property type="match status" value="7"/>
</dbReference>
<reference evidence="14" key="1">
    <citation type="submission" date="2025-08" db="UniProtKB">
        <authorList>
            <consortium name="RefSeq"/>
        </authorList>
    </citation>
    <scope>IDENTIFICATION</scope>
</reference>
<dbReference type="PROSITE" id="PS00028">
    <property type="entry name" value="ZINC_FINGER_C2H2_1"/>
    <property type="match status" value="7"/>
</dbReference>
<evidence type="ECO:0000256" key="3">
    <source>
        <dbReference type="ARBA" id="ARBA00022737"/>
    </source>
</evidence>
<feature type="domain" description="C2H2-type" evidence="11">
    <location>
        <begin position="378"/>
        <end position="405"/>
    </location>
</feature>
<dbReference type="GO" id="GO:0008270">
    <property type="term" value="F:zinc ion binding"/>
    <property type="evidence" value="ECO:0007669"/>
    <property type="project" value="UniProtKB-KW"/>
</dbReference>
<dbReference type="Pfam" id="PF00096">
    <property type="entry name" value="zf-C2H2"/>
    <property type="match status" value="5"/>
</dbReference>
<dbReference type="AlphaFoldDB" id="A0AAX6QRY3"/>
<organism evidence="13 14">
    <name type="scientific">Heterocephalus glaber</name>
    <name type="common">Naked mole rat</name>
    <dbReference type="NCBI Taxonomy" id="10181"/>
    <lineage>
        <taxon>Eukaryota</taxon>
        <taxon>Metazoa</taxon>
        <taxon>Chordata</taxon>
        <taxon>Craniata</taxon>
        <taxon>Vertebrata</taxon>
        <taxon>Euteleostomi</taxon>
        <taxon>Mammalia</taxon>
        <taxon>Eutheria</taxon>
        <taxon>Euarchontoglires</taxon>
        <taxon>Glires</taxon>
        <taxon>Rodentia</taxon>
        <taxon>Hystricomorpha</taxon>
        <taxon>Bathyergidae</taxon>
        <taxon>Heterocephalus</taxon>
    </lineage>
</organism>
<evidence type="ECO:0000256" key="1">
    <source>
        <dbReference type="ARBA" id="ARBA00004123"/>
    </source>
</evidence>
<evidence type="ECO:0000256" key="7">
    <source>
        <dbReference type="ARBA" id="ARBA00023125"/>
    </source>
</evidence>
<dbReference type="GO" id="GO:0005634">
    <property type="term" value="C:nucleus"/>
    <property type="evidence" value="ECO:0007669"/>
    <property type="project" value="UniProtKB-SubCell"/>
</dbReference>
<evidence type="ECO:0000256" key="8">
    <source>
        <dbReference type="ARBA" id="ARBA00023163"/>
    </source>
</evidence>
<dbReference type="InterPro" id="IPR001909">
    <property type="entry name" value="KRAB"/>
</dbReference>
<dbReference type="FunFam" id="3.30.160.60:FF:000522">
    <property type="entry name" value="zinc finger protein 285"/>
    <property type="match status" value="1"/>
</dbReference>
<dbReference type="FunFam" id="3.30.160.60:FF:000156">
    <property type="entry name" value="Zinc finger protein 568"/>
    <property type="match status" value="1"/>
</dbReference>
<dbReference type="SUPFAM" id="SSF57667">
    <property type="entry name" value="beta-beta-alpha zinc fingers"/>
    <property type="match status" value="4"/>
</dbReference>
<dbReference type="PANTHER" id="PTHR24381:SF427">
    <property type="entry name" value="ZINC FINGER PROTEIN 491"/>
    <property type="match status" value="1"/>
</dbReference>
<evidence type="ECO:0000313" key="14">
    <source>
        <dbReference type="RefSeq" id="XP_012924137.1"/>
    </source>
</evidence>
<sequence length="502" mass="58527">MESVTFEDVAVNFTLEEWALLDPSQKRLYRDVIQETFWNLAAIGKNWEDQNIEDEYENSRRNLRSQVVESFCEYKESSQCGEIFSPLPDPIVNMKTFPGVKLGETHVCGNDLIVPSFLNLSFREDTEQEPYVYEEYGEMLHKCEEHGNAFHFPQWFHMYERTPAGEKPFESEPCDNFRCLSPLQNHEKILFGEKQHEYKQCGTLFRSHSYVGKQCRNTFMSLGHKQRPTVAHTGDRPYKFQVPCKAFDGSGSFLIYERNHTREKHYECNQCGKTFTFSSSFRRHVRTHSGEKPYICKLCDKAFSCSRSLQRHEEAHNGKKRYVCKQCGKTFSSTSYIRIHEKSHTGEKPYVCKQCGKPYHIPRSLRKHEITHTGEKPFVCGQCGKAFHWSNYLRVHERVHTGEKPYICKYCGKAFSSSSYIKIHERTHTGEKPYVCKLCGKSYCDSRSLRRHERSHTRKKSSIRKVGRPPISTVPFTNVKELALEGNPKYRKGESLIDTGPF</sequence>
<dbReference type="CDD" id="cd07765">
    <property type="entry name" value="KRAB_A-box"/>
    <property type="match status" value="1"/>
</dbReference>
<evidence type="ECO:0000256" key="9">
    <source>
        <dbReference type="ARBA" id="ARBA00023242"/>
    </source>
</evidence>
<evidence type="ECO:0000256" key="10">
    <source>
        <dbReference type="PROSITE-ProRule" id="PRU00042"/>
    </source>
</evidence>
<keyword evidence="13" id="KW-1185">Reference proteome</keyword>
<feature type="domain" description="C2H2-type" evidence="11">
    <location>
        <begin position="406"/>
        <end position="433"/>
    </location>
</feature>
<dbReference type="GeneID" id="101726653"/>
<dbReference type="InterPro" id="IPR036051">
    <property type="entry name" value="KRAB_dom_sf"/>
</dbReference>
<dbReference type="Pfam" id="PF13894">
    <property type="entry name" value="zf-C2H2_4"/>
    <property type="match status" value="1"/>
</dbReference>
<keyword evidence="3" id="KW-0677">Repeat</keyword>
<feature type="domain" description="KRAB" evidence="12">
    <location>
        <begin position="4"/>
        <end position="86"/>
    </location>
</feature>
<keyword evidence="9" id="KW-0539">Nucleus</keyword>
<dbReference type="InterPro" id="IPR013087">
    <property type="entry name" value="Znf_C2H2_type"/>
</dbReference>
<comment type="subcellular location">
    <subcellularLocation>
        <location evidence="1">Nucleus</location>
    </subcellularLocation>
</comment>
<dbReference type="InterPro" id="IPR036236">
    <property type="entry name" value="Znf_C2H2_sf"/>
</dbReference>
<dbReference type="SUPFAM" id="SSF109640">
    <property type="entry name" value="KRAB domain (Kruppel-associated box)"/>
    <property type="match status" value="1"/>
</dbReference>
<accession>A0AAX6QRY3</accession>
<dbReference type="FunFam" id="3.30.160.60:FF:001004">
    <property type="entry name" value="Zinc finger protein 426"/>
    <property type="match status" value="1"/>
</dbReference>
<feature type="domain" description="C2H2-type" evidence="11">
    <location>
        <begin position="266"/>
        <end position="293"/>
    </location>
</feature>
<evidence type="ECO:0000256" key="5">
    <source>
        <dbReference type="ARBA" id="ARBA00022833"/>
    </source>
</evidence>